<dbReference type="InterPro" id="IPR037914">
    <property type="entry name" value="SpoVT-AbrB_sf"/>
</dbReference>
<dbReference type="RefSeq" id="WP_046338241.1">
    <property type="nucleotide sequence ID" value="NZ_CAWMEF010000003.1"/>
</dbReference>
<dbReference type="InterPro" id="IPR007159">
    <property type="entry name" value="SpoVT-AbrB_dom"/>
</dbReference>
<dbReference type="Pfam" id="PF04014">
    <property type="entry name" value="MazE_antitoxin"/>
    <property type="match status" value="1"/>
</dbReference>
<dbReference type="AlphaFoldDB" id="A0A0B6XGI4"/>
<dbReference type="InterPro" id="IPR039052">
    <property type="entry name" value="Antitox_PemI-like"/>
</dbReference>
<name>A0A0B6XGI4_XENBV</name>
<sequence length="81" mass="8739">MTTAIKKWGNSQGIIIPTSVLNKIGLKIGQSLDMEVDSGRIILIPKKTRKIFSESALLAELNEYNSHADALAVVTSAELGE</sequence>
<evidence type="ECO:0000313" key="2">
    <source>
        <dbReference type="EMBL" id="CDM92268.1"/>
    </source>
</evidence>
<evidence type="ECO:0000259" key="1">
    <source>
        <dbReference type="SMART" id="SM00966"/>
    </source>
</evidence>
<dbReference type="SUPFAM" id="SSF89447">
    <property type="entry name" value="AbrB/MazE/MraZ-like"/>
    <property type="match status" value="1"/>
</dbReference>
<dbReference type="Proteomes" id="UP000032930">
    <property type="component" value="Plasmid megaplasmid"/>
</dbReference>
<dbReference type="GO" id="GO:0097351">
    <property type="term" value="F:toxin sequestering activity"/>
    <property type="evidence" value="ECO:0007669"/>
    <property type="project" value="InterPro"/>
</dbReference>
<dbReference type="PANTHER" id="PTHR40516">
    <property type="entry name" value="ANTITOXIN CHPS-RELATED"/>
    <property type="match status" value="1"/>
</dbReference>
<protein>
    <submittedName>
        <fullName evidence="2">MazE antitoxin</fullName>
    </submittedName>
</protein>
<reference evidence="2 3" key="1">
    <citation type="submission" date="2014-02" db="EMBL/GenBank/DDBJ databases">
        <authorList>
            <person name="Genoscope - CEA"/>
        </authorList>
    </citation>
    <scope>NUCLEOTIDE SEQUENCE [LARGE SCALE GENOMIC DNA]</scope>
    <source>
        <strain evidence="2 3">CS03</strain>
        <plasmid evidence="3">Plasmid</plasmid>
    </source>
</reference>
<dbReference type="KEGG" id="xbv:XBW1_mp0149"/>
<dbReference type="Gene3D" id="2.10.260.10">
    <property type="match status" value="1"/>
</dbReference>
<dbReference type="GO" id="GO:0003677">
    <property type="term" value="F:DNA binding"/>
    <property type="evidence" value="ECO:0007669"/>
    <property type="project" value="InterPro"/>
</dbReference>
<evidence type="ECO:0000313" key="3">
    <source>
        <dbReference type="Proteomes" id="UP000032930"/>
    </source>
</evidence>
<gene>
    <name evidence="2" type="primary">mazE</name>
    <name evidence="2" type="ORF">XBW1_mp0149</name>
</gene>
<feature type="domain" description="SpoVT-AbrB" evidence="1">
    <location>
        <begin position="6"/>
        <end position="51"/>
    </location>
</feature>
<proteinExistence type="predicted"/>
<dbReference type="EMBL" id="FO818638">
    <property type="protein sequence ID" value="CDM92268.1"/>
    <property type="molecule type" value="Genomic_DNA"/>
</dbReference>
<organism evidence="2 3">
    <name type="scientific">Xenorhabdus bovienii</name>
    <name type="common">Xenorhabdus nematophila subsp. bovienii</name>
    <dbReference type="NCBI Taxonomy" id="40576"/>
    <lineage>
        <taxon>Bacteria</taxon>
        <taxon>Pseudomonadati</taxon>
        <taxon>Pseudomonadota</taxon>
        <taxon>Gammaproteobacteria</taxon>
        <taxon>Enterobacterales</taxon>
        <taxon>Morganellaceae</taxon>
        <taxon>Xenorhabdus</taxon>
    </lineage>
</organism>
<dbReference type="PANTHER" id="PTHR40516:SF1">
    <property type="entry name" value="ANTITOXIN CHPS-RELATED"/>
    <property type="match status" value="1"/>
</dbReference>
<accession>A0A0B6XGI4</accession>
<dbReference type="SMART" id="SM00966">
    <property type="entry name" value="SpoVT_AbrB"/>
    <property type="match status" value="1"/>
</dbReference>